<dbReference type="EMBL" id="VRMN01000006">
    <property type="protein sequence ID" value="KAA8493574.1"/>
    <property type="molecule type" value="Genomic_DNA"/>
</dbReference>
<dbReference type="Pfam" id="PF02852">
    <property type="entry name" value="Pyr_redox_dim"/>
    <property type="match status" value="1"/>
</dbReference>
<evidence type="ECO:0000256" key="8">
    <source>
        <dbReference type="PIRSR" id="PIRSR000350-2"/>
    </source>
</evidence>
<dbReference type="PANTHER" id="PTHR22912">
    <property type="entry name" value="DISULFIDE OXIDOREDUCTASE"/>
    <property type="match status" value="1"/>
</dbReference>
<dbReference type="AlphaFoldDB" id="A0A5J4YSA2"/>
<dbReference type="SUPFAM" id="SSF51905">
    <property type="entry name" value="FAD/NAD(P)-binding domain"/>
    <property type="match status" value="1"/>
</dbReference>
<evidence type="ECO:0000256" key="2">
    <source>
        <dbReference type="ARBA" id="ARBA00022630"/>
    </source>
</evidence>
<dbReference type="GO" id="GO:0050660">
    <property type="term" value="F:flavin adenine dinucleotide binding"/>
    <property type="evidence" value="ECO:0007669"/>
    <property type="project" value="TreeGrafter"/>
</dbReference>
<dbReference type="InterPro" id="IPR036188">
    <property type="entry name" value="FAD/NAD-bd_sf"/>
</dbReference>
<reference evidence="15" key="1">
    <citation type="journal article" date="2019" name="Nat. Commun.">
        <title>Expansion of phycobilisome linker gene families in mesophilic red algae.</title>
        <authorList>
            <person name="Lee J."/>
            <person name="Kim D."/>
            <person name="Bhattacharya D."/>
            <person name="Yoon H.S."/>
        </authorList>
    </citation>
    <scope>NUCLEOTIDE SEQUENCE [LARGE SCALE GENOMIC DNA]</scope>
    <source>
        <strain evidence="15">CCMP 1328</strain>
    </source>
</reference>
<protein>
    <submittedName>
        <fullName evidence="14">Dihydrolipoyl dehydrogenase 1, chloroplastic</fullName>
    </submittedName>
</protein>
<dbReference type="InterPro" id="IPR050151">
    <property type="entry name" value="Class-I_Pyr_Nuc-Dis_Oxidored"/>
</dbReference>
<evidence type="ECO:0000256" key="11">
    <source>
        <dbReference type="RuleBase" id="RU003691"/>
    </source>
</evidence>
<keyword evidence="15" id="KW-1185">Reference proteome</keyword>
<feature type="active site" description="Proton acceptor" evidence="8">
    <location>
        <position position="524"/>
    </location>
</feature>
<evidence type="ECO:0000256" key="9">
    <source>
        <dbReference type="PIRSR" id="PIRSR000350-3"/>
    </source>
</evidence>
<feature type="disulfide bond" description="Redox-active" evidence="10">
    <location>
        <begin position="108"/>
        <end position="113"/>
    </location>
</feature>
<evidence type="ECO:0000256" key="4">
    <source>
        <dbReference type="ARBA" id="ARBA00023002"/>
    </source>
</evidence>
<comment type="cofactor">
    <cofactor evidence="9">
        <name>FAD</name>
        <dbReference type="ChEBI" id="CHEBI:57692"/>
    </cofactor>
    <text evidence="9">Binds 1 FAD per subunit.</text>
</comment>
<dbReference type="PROSITE" id="PS00076">
    <property type="entry name" value="PYRIDINE_REDOX_1"/>
    <property type="match status" value="1"/>
</dbReference>
<feature type="binding site" evidence="9">
    <location>
        <position position="268"/>
    </location>
    <ligand>
        <name>NAD(+)</name>
        <dbReference type="ChEBI" id="CHEBI:57540"/>
    </ligand>
</feature>
<sequence>MAFQVAHGVECARSRGSGGHAVDRGVGGSAFVGRSSLRQASRMEALHGHQKQLLRPKRAALARTTVMAYDYDLAIVGAGVGGHGAALHARAKGLKVAIFEARDVGGTCVNRGCVPSKALLAAAGRVREMKNEHHLKSLGITLGEVGYDRAGVANHANGLAERVKGNMTNSLKALGIEVIHARASVEAPHTLKGSDGKTYTATDIILAPGSEPFVPRGIEIDGKTVFTSDGALKLEWVPDWVAIIGSGYIGLEFSDVYTALGSNVTFIEAMPSLMPGFDPEIQRLAQRLLINPRAIDYHTNVFATKVTPGVPGVRPVMIELTDASTKQVVDTLEVDACMVATGRYPFTQDLGLEKLGVELNRGFVPVDERMRVLDAKGNVVENMYCIGDANGKMMLAHAASAQGISAVENITGTEHALDHETVPAACFTHPEVAFVGLNEADAKARAEKQGFELGKSTGHFRANSKALAEGEGDGIAKVLYNKSSGKILGVHIIGLHAADLVQECANAIARGTTVKELAFCVHTHPTLSEVIDEAVKSAAGVGAGH</sequence>
<name>A0A5J4YSA2_PORPP</name>
<proteinExistence type="inferred from homology"/>
<evidence type="ECO:0000313" key="15">
    <source>
        <dbReference type="Proteomes" id="UP000324585"/>
    </source>
</evidence>
<evidence type="ECO:0000256" key="5">
    <source>
        <dbReference type="ARBA" id="ARBA00023027"/>
    </source>
</evidence>
<dbReference type="InterPro" id="IPR016156">
    <property type="entry name" value="FAD/NAD-linked_Rdtase_dimer_sf"/>
</dbReference>
<evidence type="ECO:0000256" key="1">
    <source>
        <dbReference type="ARBA" id="ARBA00007532"/>
    </source>
</evidence>
<feature type="binding site" evidence="9">
    <location>
        <position position="342"/>
    </location>
    <ligand>
        <name>NAD(+)</name>
        <dbReference type="ChEBI" id="CHEBI:57540"/>
    </ligand>
</feature>
<feature type="binding site" evidence="9">
    <location>
        <begin position="394"/>
        <end position="397"/>
    </location>
    <ligand>
        <name>FAD</name>
        <dbReference type="ChEBI" id="CHEBI:57692"/>
    </ligand>
</feature>
<dbReference type="GO" id="GO:0006103">
    <property type="term" value="P:2-oxoglutarate metabolic process"/>
    <property type="evidence" value="ECO:0007669"/>
    <property type="project" value="TreeGrafter"/>
</dbReference>
<keyword evidence="5 9" id="KW-0520">NAD</keyword>
<dbReference type="OMA" id="WASMLND"/>
<feature type="domain" description="Pyridine nucleotide-disulphide oxidoreductase dimerisation" evidence="12">
    <location>
        <begin position="422"/>
        <end position="534"/>
    </location>
</feature>
<organism evidence="14 15">
    <name type="scientific">Porphyridium purpureum</name>
    <name type="common">Red alga</name>
    <name type="synonym">Porphyridium cruentum</name>
    <dbReference type="NCBI Taxonomy" id="35688"/>
    <lineage>
        <taxon>Eukaryota</taxon>
        <taxon>Rhodophyta</taxon>
        <taxon>Bangiophyceae</taxon>
        <taxon>Porphyridiales</taxon>
        <taxon>Porphyridiaceae</taxon>
        <taxon>Porphyridium</taxon>
    </lineage>
</organism>
<evidence type="ECO:0000256" key="7">
    <source>
        <dbReference type="ARBA" id="ARBA00023284"/>
    </source>
</evidence>
<dbReference type="GO" id="GO:0005739">
    <property type="term" value="C:mitochondrion"/>
    <property type="evidence" value="ECO:0007669"/>
    <property type="project" value="TreeGrafter"/>
</dbReference>
<keyword evidence="2 11" id="KW-0285">Flavoprotein</keyword>
<dbReference type="InterPro" id="IPR023753">
    <property type="entry name" value="FAD/NAD-binding_dom"/>
</dbReference>
<keyword evidence="6" id="KW-1015">Disulfide bond</keyword>
<keyword evidence="3 9" id="KW-0274">FAD</keyword>
<dbReference type="InterPro" id="IPR004099">
    <property type="entry name" value="Pyr_nucl-diS_OxRdtase_dimer"/>
</dbReference>
<accession>A0A5J4YSA2</accession>
<comment type="caution">
    <text evidence="14">The sequence shown here is derived from an EMBL/GenBank/DDBJ whole genome shotgun (WGS) entry which is preliminary data.</text>
</comment>
<comment type="similarity">
    <text evidence="1 11">Belongs to the class-I pyridine nucleotide-disulfide oxidoreductase family.</text>
</comment>
<dbReference type="InterPro" id="IPR001100">
    <property type="entry name" value="Pyr_nuc-diS_OxRdtase"/>
</dbReference>
<feature type="binding site" evidence="9">
    <location>
        <begin position="245"/>
        <end position="252"/>
    </location>
    <ligand>
        <name>NAD(+)</name>
        <dbReference type="ChEBI" id="CHEBI:57540"/>
    </ligand>
</feature>
<dbReference type="PRINTS" id="PR00368">
    <property type="entry name" value="FADPNR"/>
</dbReference>
<feature type="domain" description="FAD/NAD(P)-binding" evidence="13">
    <location>
        <begin position="71"/>
        <end position="403"/>
    </location>
</feature>
<evidence type="ECO:0000259" key="12">
    <source>
        <dbReference type="Pfam" id="PF02852"/>
    </source>
</evidence>
<evidence type="ECO:0000256" key="3">
    <source>
        <dbReference type="ARBA" id="ARBA00022827"/>
    </source>
</evidence>
<evidence type="ECO:0000313" key="14">
    <source>
        <dbReference type="EMBL" id="KAA8493574.1"/>
    </source>
</evidence>
<dbReference type="OrthoDB" id="361797at2759"/>
<keyword evidence="7 11" id="KW-0676">Redox-active center</keyword>
<dbReference type="Proteomes" id="UP000324585">
    <property type="component" value="Unassembled WGS sequence"/>
</dbReference>
<keyword evidence="4 11" id="KW-0560">Oxidoreductase</keyword>
<dbReference type="PIRSF" id="PIRSF000350">
    <property type="entry name" value="Mercury_reductase_MerA"/>
    <property type="match status" value="1"/>
</dbReference>
<keyword evidence="9" id="KW-0547">Nucleotide-binding</keyword>
<dbReference type="Gene3D" id="3.30.390.30">
    <property type="match status" value="1"/>
</dbReference>
<dbReference type="GO" id="GO:0004148">
    <property type="term" value="F:dihydrolipoyl dehydrogenase (NADH) activity"/>
    <property type="evidence" value="ECO:0007669"/>
    <property type="project" value="TreeGrafter"/>
</dbReference>
<dbReference type="SUPFAM" id="SSF55424">
    <property type="entry name" value="FAD/NAD-linked reductases, dimerisation (C-terminal) domain"/>
    <property type="match status" value="1"/>
</dbReference>
<evidence type="ECO:0000256" key="10">
    <source>
        <dbReference type="PIRSR" id="PIRSR000350-4"/>
    </source>
</evidence>
<dbReference type="InterPro" id="IPR012999">
    <property type="entry name" value="Pyr_OxRdtase_I_AS"/>
</dbReference>
<dbReference type="PANTHER" id="PTHR22912:SF151">
    <property type="entry name" value="DIHYDROLIPOYL DEHYDROGENASE, MITOCHONDRIAL"/>
    <property type="match status" value="1"/>
</dbReference>
<evidence type="ECO:0000256" key="6">
    <source>
        <dbReference type="ARBA" id="ARBA00023157"/>
    </source>
</evidence>
<dbReference type="Gene3D" id="3.50.50.60">
    <property type="entry name" value="FAD/NAD(P)-binding domain"/>
    <property type="match status" value="2"/>
</dbReference>
<evidence type="ECO:0000259" key="13">
    <source>
        <dbReference type="Pfam" id="PF07992"/>
    </source>
</evidence>
<dbReference type="Pfam" id="PF07992">
    <property type="entry name" value="Pyr_redox_2"/>
    <property type="match status" value="1"/>
</dbReference>
<dbReference type="GO" id="GO:0045252">
    <property type="term" value="C:oxoglutarate dehydrogenase complex"/>
    <property type="evidence" value="ECO:0007669"/>
    <property type="project" value="TreeGrafter"/>
</dbReference>
<gene>
    <name evidence="14" type="ORF">FVE85_4711</name>
</gene>
<feature type="binding site" evidence="9">
    <location>
        <position position="117"/>
    </location>
    <ligand>
        <name>FAD</name>
        <dbReference type="ChEBI" id="CHEBI:57692"/>
    </ligand>
</feature>
<feature type="binding site" evidence="9">
    <location>
        <position position="388"/>
    </location>
    <ligand>
        <name>FAD</name>
        <dbReference type="ChEBI" id="CHEBI:57692"/>
    </ligand>
</feature>
<dbReference type="PRINTS" id="PR00411">
    <property type="entry name" value="PNDRDTASEI"/>
</dbReference>
<dbReference type="FunFam" id="3.30.390.30:FF:000001">
    <property type="entry name" value="Dihydrolipoyl dehydrogenase"/>
    <property type="match status" value="1"/>
</dbReference>